<name>A0ABW1VJ69_9MICO</name>
<feature type="chain" id="PRO_5047461694" evidence="1">
    <location>
        <begin position="34"/>
        <end position="207"/>
    </location>
</feature>
<keyword evidence="1" id="KW-0732">Signal</keyword>
<gene>
    <name evidence="2" type="ORF">ACFQB0_10745</name>
</gene>
<comment type="caution">
    <text evidence="2">The sequence shown here is derived from an EMBL/GenBank/DDBJ whole genome shotgun (WGS) entry which is preliminary data.</text>
</comment>
<dbReference type="Proteomes" id="UP001596306">
    <property type="component" value="Unassembled WGS sequence"/>
</dbReference>
<evidence type="ECO:0000313" key="2">
    <source>
        <dbReference type="EMBL" id="MFC6356584.1"/>
    </source>
</evidence>
<reference evidence="3" key="1">
    <citation type="journal article" date="2019" name="Int. J. Syst. Evol. Microbiol.">
        <title>The Global Catalogue of Microorganisms (GCM) 10K type strain sequencing project: providing services to taxonomists for standard genome sequencing and annotation.</title>
        <authorList>
            <consortium name="The Broad Institute Genomics Platform"/>
            <consortium name="The Broad Institute Genome Sequencing Center for Infectious Disease"/>
            <person name="Wu L."/>
            <person name="Ma J."/>
        </authorList>
    </citation>
    <scope>NUCLEOTIDE SEQUENCE [LARGE SCALE GENOMIC DNA]</scope>
    <source>
        <strain evidence="3">CCUG 43304</strain>
    </source>
</reference>
<sequence>MPTRPKAQGRNLSVVFAALLTAGLLAAATPAHAVTSTSTQDATSDFESLAGAITGSAGDVTFDGAQALALGNAPDIVADFAVGIEAGGGTVIGLDVDQAAVDEVTSALVQARAGCQGQNNGTTQWYGWQLKIDSCKAAQLVASVSAGAGVATVAGLLTSWTGIGGISAGAIAAVLAAGAGFLAVCAAPGKGMILNLAWTGIPWCASQ</sequence>
<dbReference type="EMBL" id="JBHSTP010000002">
    <property type="protein sequence ID" value="MFC6356584.1"/>
    <property type="molecule type" value="Genomic_DNA"/>
</dbReference>
<keyword evidence="3" id="KW-1185">Reference proteome</keyword>
<evidence type="ECO:0000313" key="3">
    <source>
        <dbReference type="Proteomes" id="UP001596306"/>
    </source>
</evidence>
<protein>
    <submittedName>
        <fullName evidence="2">Uncharacterized protein</fullName>
    </submittedName>
</protein>
<dbReference type="RefSeq" id="WP_386731211.1">
    <property type="nucleotide sequence ID" value="NZ_JBHSTP010000002.1"/>
</dbReference>
<accession>A0ABW1VJ69</accession>
<evidence type="ECO:0000256" key="1">
    <source>
        <dbReference type="SAM" id="SignalP"/>
    </source>
</evidence>
<organism evidence="2 3">
    <name type="scientific">Luethyella okanaganae</name>
    <dbReference type="NCBI Taxonomy" id="69372"/>
    <lineage>
        <taxon>Bacteria</taxon>
        <taxon>Bacillati</taxon>
        <taxon>Actinomycetota</taxon>
        <taxon>Actinomycetes</taxon>
        <taxon>Micrococcales</taxon>
        <taxon>Microbacteriaceae</taxon>
        <taxon>Luethyella</taxon>
    </lineage>
</organism>
<proteinExistence type="predicted"/>
<feature type="signal peptide" evidence="1">
    <location>
        <begin position="1"/>
        <end position="33"/>
    </location>
</feature>